<dbReference type="SUPFAM" id="SSF52047">
    <property type="entry name" value="RNI-like"/>
    <property type="match status" value="1"/>
</dbReference>
<proteinExistence type="predicted"/>
<evidence type="ECO:0000313" key="1">
    <source>
        <dbReference type="EMBL" id="CAG8704624.1"/>
    </source>
</evidence>
<dbReference type="InterPro" id="IPR032675">
    <property type="entry name" value="LRR_dom_sf"/>
</dbReference>
<reference evidence="1" key="1">
    <citation type="submission" date="2021-06" db="EMBL/GenBank/DDBJ databases">
        <authorList>
            <person name="Kallberg Y."/>
            <person name="Tangrot J."/>
            <person name="Rosling A."/>
        </authorList>
    </citation>
    <scope>NUCLEOTIDE SEQUENCE</scope>
    <source>
        <strain evidence="1">CL551</strain>
    </source>
</reference>
<gene>
    <name evidence="1" type="ORF">AMORRO_LOCUS12324</name>
</gene>
<dbReference type="AlphaFoldDB" id="A0A9N9N641"/>
<feature type="non-terminal residue" evidence="1">
    <location>
        <position position="1"/>
    </location>
</feature>
<dbReference type="OrthoDB" id="2364652at2759"/>
<sequence length="115" mass="12566">SQDMAGIDSSNFLICIGRNCPNLVLLNISSYDFTTNAFTVLLQGCKSLQTLMITDSDSVDVLALIEENCVGTLRSLVISECRNVTNEAITRFQQETGIEVEADIEGDADIDIENE</sequence>
<dbReference type="Proteomes" id="UP000789342">
    <property type="component" value="Unassembled WGS sequence"/>
</dbReference>
<dbReference type="Gene3D" id="3.80.10.10">
    <property type="entry name" value="Ribonuclease Inhibitor"/>
    <property type="match status" value="1"/>
</dbReference>
<protein>
    <submittedName>
        <fullName evidence="1">6428_t:CDS:1</fullName>
    </submittedName>
</protein>
<keyword evidence="2" id="KW-1185">Reference proteome</keyword>
<comment type="caution">
    <text evidence="1">The sequence shown here is derived from an EMBL/GenBank/DDBJ whole genome shotgun (WGS) entry which is preliminary data.</text>
</comment>
<organism evidence="1 2">
    <name type="scientific">Acaulospora morrowiae</name>
    <dbReference type="NCBI Taxonomy" id="94023"/>
    <lineage>
        <taxon>Eukaryota</taxon>
        <taxon>Fungi</taxon>
        <taxon>Fungi incertae sedis</taxon>
        <taxon>Mucoromycota</taxon>
        <taxon>Glomeromycotina</taxon>
        <taxon>Glomeromycetes</taxon>
        <taxon>Diversisporales</taxon>
        <taxon>Acaulosporaceae</taxon>
        <taxon>Acaulospora</taxon>
    </lineage>
</organism>
<name>A0A9N9N641_9GLOM</name>
<evidence type="ECO:0000313" key="2">
    <source>
        <dbReference type="Proteomes" id="UP000789342"/>
    </source>
</evidence>
<dbReference type="EMBL" id="CAJVPV010017921">
    <property type="protein sequence ID" value="CAG8704624.1"/>
    <property type="molecule type" value="Genomic_DNA"/>
</dbReference>
<accession>A0A9N9N641</accession>